<dbReference type="AlphaFoldDB" id="A0A6H5FVI1"/>
<dbReference type="Proteomes" id="UP000479000">
    <property type="component" value="Unassembled WGS sequence"/>
</dbReference>
<keyword evidence="3" id="KW-1185">Reference proteome</keyword>
<dbReference type="EMBL" id="CADCXU010000398">
    <property type="protein sequence ID" value="CAA9993368.1"/>
    <property type="molecule type" value="Genomic_DNA"/>
</dbReference>
<evidence type="ECO:0000256" key="1">
    <source>
        <dbReference type="SAM" id="MobiDB-lite"/>
    </source>
</evidence>
<proteinExistence type="predicted"/>
<protein>
    <submittedName>
        <fullName evidence="2">Uncharacterized protein</fullName>
    </submittedName>
</protein>
<feature type="region of interest" description="Disordered" evidence="1">
    <location>
        <begin position="133"/>
        <end position="155"/>
    </location>
</feature>
<evidence type="ECO:0000313" key="3">
    <source>
        <dbReference type="Proteomes" id="UP000479000"/>
    </source>
</evidence>
<feature type="compositionally biased region" description="Basic and acidic residues" evidence="1">
    <location>
        <begin position="143"/>
        <end position="155"/>
    </location>
</feature>
<evidence type="ECO:0000313" key="2">
    <source>
        <dbReference type="EMBL" id="CAA9993368.1"/>
    </source>
</evidence>
<feature type="region of interest" description="Disordered" evidence="1">
    <location>
        <begin position="50"/>
        <end position="77"/>
    </location>
</feature>
<organism evidence="2 3">
    <name type="scientific">Nesidiocoris tenuis</name>
    <dbReference type="NCBI Taxonomy" id="355587"/>
    <lineage>
        <taxon>Eukaryota</taxon>
        <taxon>Metazoa</taxon>
        <taxon>Ecdysozoa</taxon>
        <taxon>Arthropoda</taxon>
        <taxon>Hexapoda</taxon>
        <taxon>Insecta</taxon>
        <taxon>Pterygota</taxon>
        <taxon>Neoptera</taxon>
        <taxon>Paraneoptera</taxon>
        <taxon>Hemiptera</taxon>
        <taxon>Heteroptera</taxon>
        <taxon>Panheteroptera</taxon>
        <taxon>Cimicomorpha</taxon>
        <taxon>Miridae</taxon>
        <taxon>Dicyphina</taxon>
        <taxon>Nesidiocoris</taxon>
    </lineage>
</organism>
<gene>
    <name evidence="2" type="ORF">NTEN_LOCUS344</name>
</gene>
<name>A0A6H5FVI1_9HEMI</name>
<reference evidence="2 3" key="1">
    <citation type="submission" date="2020-02" db="EMBL/GenBank/DDBJ databases">
        <authorList>
            <person name="Ferguson B K."/>
        </authorList>
    </citation>
    <scope>NUCLEOTIDE SEQUENCE [LARGE SCALE GENOMIC DNA]</scope>
</reference>
<sequence length="155" mass="17414">MDEFNLPRGRPVLSHVQLRFPFNTLLKYPISPAIPIIYQGKELPPASGLGVGNRPRAAAEGDGGLPGGRRRWGRWGGGQSRPILRVDIISAPNPVQVPPPRSRARIRDRIFRKNSRPSTERYASYPLCDSRLRGRPCRPRSCRPIDRYPGRSELA</sequence>
<accession>A0A6H5FVI1</accession>